<protein>
    <submittedName>
        <fullName evidence="1">Uncharacterized protein</fullName>
    </submittedName>
</protein>
<organism evidence="1">
    <name type="scientific">marine sediment metagenome</name>
    <dbReference type="NCBI Taxonomy" id="412755"/>
    <lineage>
        <taxon>unclassified sequences</taxon>
        <taxon>metagenomes</taxon>
        <taxon>ecological metagenomes</taxon>
    </lineage>
</organism>
<evidence type="ECO:0000313" key="1">
    <source>
        <dbReference type="EMBL" id="KKN06557.1"/>
    </source>
</evidence>
<dbReference type="InterPro" id="IPR006311">
    <property type="entry name" value="TAT_signal"/>
</dbReference>
<dbReference type="EMBL" id="LAZR01004676">
    <property type="protein sequence ID" value="KKN06557.1"/>
    <property type="molecule type" value="Genomic_DNA"/>
</dbReference>
<dbReference type="SUPFAM" id="SSF53649">
    <property type="entry name" value="Alkaline phosphatase-like"/>
    <property type="match status" value="2"/>
</dbReference>
<dbReference type="InterPro" id="IPR017850">
    <property type="entry name" value="Alkaline_phosphatase_core_sf"/>
</dbReference>
<dbReference type="Gene3D" id="3.40.720.10">
    <property type="entry name" value="Alkaline Phosphatase, subunit A"/>
    <property type="match status" value="2"/>
</dbReference>
<accession>A0A0F9N436</accession>
<name>A0A0F9N436_9ZZZZ</name>
<sequence>MNHIDRREFIKLSLAAGSLLTLGSSDLATKAFGKRETPQKVLILGLDGIDPRLLQLWMKEGKLPNFQRLARQGDFMPLRTSIPPQSPVAWSNFITGMNPGGHAIFDFIHRDPSRYFPVFSASETTETKKTVQIGNLVLPLSGGEVNNMRQGKAFWQILEDYDIPATIFKIPANYPPVPTKQRTISGMGTPDILGSYGIFNYYTTEAKELKENIGGGRIHPVNVIGNRVEAKLLGPVNAFKKDRPESAIEFKVFIDPVNPVVKISFQDHEFILKEREWSSWKRINFRMIPTQSVNGICMFYLKQVRPNFKLYISPINIDPGRAVLPISTPKGYSEELEKRFGPFFTKGLPADTKALDNDVLDDGEFLEQDDLALGERLDMFDYELARFSSGLLFYYFSSTDQRQHMFWRHIDKEHPAYDPTLAKKYGNTIENIYKEMDKLLARAMEKVDKDTVFIVMSDHGFSSFRRAFNLNTWLKESGYHTLINPWKQGREDLFMNTNWSRTKAYSFGLNSLYINQKGREAEGAVNLGSEKEALVREIASKLENFHDPKTGERPVLRAYIAKDVYQGPYVDLAPDIIVGYNHGYRTSWATPLGRIPKEILEDNTEKWSGDHCMDPEVVPGIILTNRKIKAKAPALHDLTPTILKIFGVEIPKKIKGKPIF</sequence>
<dbReference type="PROSITE" id="PS51318">
    <property type="entry name" value="TAT"/>
    <property type="match status" value="1"/>
</dbReference>
<comment type="caution">
    <text evidence="1">The sequence shown here is derived from an EMBL/GenBank/DDBJ whole genome shotgun (WGS) entry which is preliminary data.</text>
</comment>
<proteinExistence type="predicted"/>
<dbReference type="Pfam" id="PF01663">
    <property type="entry name" value="Phosphodiest"/>
    <property type="match status" value="2"/>
</dbReference>
<gene>
    <name evidence="1" type="ORF">LCGC14_1076000</name>
</gene>
<reference evidence="1" key="1">
    <citation type="journal article" date="2015" name="Nature">
        <title>Complex archaea that bridge the gap between prokaryotes and eukaryotes.</title>
        <authorList>
            <person name="Spang A."/>
            <person name="Saw J.H."/>
            <person name="Jorgensen S.L."/>
            <person name="Zaremba-Niedzwiedzka K."/>
            <person name="Martijn J."/>
            <person name="Lind A.E."/>
            <person name="van Eijk R."/>
            <person name="Schleper C."/>
            <person name="Guy L."/>
            <person name="Ettema T.J."/>
        </authorList>
    </citation>
    <scope>NUCLEOTIDE SEQUENCE</scope>
</reference>
<dbReference type="InterPro" id="IPR002591">
    <property type="entry name" value="Phosphodiest/P_Trfase"/>
</dbReference>
<dbReference type="AlphaFoldDB" id="A0A0F9N436"/>